<dbReference type="RefSeq" id="WP_010751325.1">
    <property type="nucleotide sequence ID" value="NZ_BJWF01000020.1"/>
</dbReference>
<accession>A0A511J3T2</accession>
<name>A0A511J3T2_9ENTE</name>
<proteinExistence type="predicted"/>
<dbReference type="EMBL" id="BJWF01000020">
    <property type="protein sequence ID" value="GEL92339.1"/>
    <property type="molecule type" value="Genomic_DNA"/>
</dbReference>
<comment type="caution">
    <text evidence="1">The sequence shown here is derived from an EMBL/GenBank/DDBJ whole genome shotgun (WGS) entry which is preliminary data.</text>
</comment>
<gene>
    <name evidence="1" type="ORF">EVI01_16760</name>
</gene>
<dbReference type="Proteomes" id="UP000321830">
    <property type="component" value="Unassembled WGS sequence"/>
</dbReference>
<sequence>MSRNLKKQKNKEWECIQNIQRKMKIENCFGISQEEFKEIKQWINNANPNEKNSHFPDFLFENGFIEHFAITSSLENKKGAKQKMESVILEQKSEKIFTEQFEKSRIGEITNYSVSKNFEEHSHNNIVKSIKKNWEKHIESSKKYIGNKEHSIFLMEYMDHHLHTAVEKDDGCHKIYHTYRITADLDLLKWLYKFNDEIEYLILYHEESLEIIKMDAIMNIIQDKKKVLFAPIFGLENHRYIGAKI</sequence>
<organism evidence="1 2">
    <name type="scientific">Enterococcus villorum</name>
    <dbReference type="NCBI Taxonomy" id="112904"/>
    <lineage>
        <taxon>Bacteria</taxon>
        <taxon>Bacillati</taxon>
        <taxon>Bacillota</taxon>
        <taxon>Bacilli</taxon>
        <taxon>Lactobacillales</taxon>
        <taxon>Enterococcaceae</taxon>
        <taxon>Enterococcus</taxon>
    </lineage>
</organism>
<dbReference type="AlphaFoldDB" id="A0A511J3T2"/>
<protein>
    <submittedName>
        <fullName evidence="1">Uncharacterized protein</fullName>
    </submittedName>
</protein>
<reference evidence="1 2" key="1">
    <citation type="submission" date="2019-07" db="EMBL/GenBank/DDBJ databases">
        <title>Whole genome shotgun sequence of Enterococcus villorum NBRC 100699.</title>
        <authorList>
            <person name="Hosoyama A."/>
            <person name="Uohara A."/>
            <person name="Ohji S."/>
            <person name="Ichikawa N."/>
        </authorList>
    </citation>
    <scope>NUCLEOTIDE SEQUENCE [LARGE SCALE GENOMIC DNA]</scope>
    <source>
        <strain evidence="1 2">NBRC 100699</strain>
    </source>
</reference>
<evidence type="ECO:0000313" key="2">
    <source>
        <dbReference type="Proteomes" id="UP000321830"/>
    </source>
</evidence>
<evidence type="ECO:0000313" key="1">
    <source>
        <dbReference type="EMBL" id="GEL92339.1"/>
    </source>
</evidence>